<evidence type="ECO:0000313" key="4">
    <source>
        <dbReference type="Proteomes" id="UP000011074"/>
    </source>
</evidence>
<dbReference type="PROSITE" id="PS51194">
    <property type="entry name" value="HELICASE_CTER"/>
    <property type="match status" value="1"/>
</dbReference>
<protein>
    <submittedName>
        <fullName evidence="2">DEAD/DEAH box helicase family protein</fullName>
    </submittedName>
</protein>
<dbReference type="EMBL" id="CP048261">
    <property type="protein sequence ID" value="QST85566.1"/>
    <property type="molecule type" value="Genomic_DNA"/>
</dbReference>
<dbReference type="GO" id="GO:0004386">
    <property type="term" value="F:helicase activity"/>
    <property type="evidence" value="ECO:0007669"/>
    <property type="project" value="UniProtKB-KW"/>
</dbReference>
<dbReference type="EMBL" id="CP048261">
    <property type="protein sequence ID" value="QST86534.1"/>
    <property type="molecule type" value="Genomic_DNA"/>
</dbReference>
<keyword evidence="2" id="KW-0067">ATP-binding</keyword>
<reference evidence="2" key="3">
    <citation type="journal article" date="2021" name="bioRxiv">
        <title>Bilateral symmetry of linear streptomycete chromosomes.</title>
        <authorList>
            <person name="Algora-Gallardo L."/>
            <person name="Schniete J.K."/>
            <person name="Mark D.R."/>
            <person name="Hunter I.S."/>
            <person name="Herron P.R."/>
        </authorList>
    </citation>
    <scope>NUCLEOTIDE SEQUENCE</scope>
    <source>
        <strain evidence="2">ATCC 10970</strain>
    </source>
</reference>
<dbReference type="SMART" id="SM00507">
    <property type="entry name" value="HNHc"/>
    <property type="match status" value="1"/>
</dbReference>
<evidence type="ECO:0000313" key="3">
    <source>
        <dbReference type="EMBL" id="QST86534.1"/>
    </source>
</evidence>
<dbReference type="GO" id="GO:0005524">
    <property type="term" value="F:ATP binding"/>
    <property type="evidence" value="ECO:0007669"/>
    <property type="project" value="InterPro"/>
</dbReference>
<dbReference type="Pfam" id="PF01844">
    <property type="entry name" value="HNH"/>
    <property type="match status" value="1"/>
</dbReference>
<accession>A0A8A1UWU7</accession>
<dbReference type="Gene3D" id="1.10.30.50">
    <property type="match status" value="1"/>
</dbReference>
<sequence>MTERDTRRLFRQDQRKVLFSLAEGRCQICSAELGEDWNADHRIPWSEGGPTTIENGQAVCGPCNTSKGTGSQYADEFQARPFQREVLFQALERIQEKQRFSVVLASPGSGKTLAYQALATHLFRLGLIDYVAVFAPRIALAVQCETTWMWVDLNKQVHGMCHLFDPAKRFGRIRHKIKETPLTKWSEPGTGFVATYCSLVHNESVFMEWGREHRGRFLLVADEAQFCGSNSDDREDGGTKSGALVEQLHEYALHTVLLTGTPYRADGQPLILADYESDPDDPKKRILVSHAQAKYSDGIAEGYLRTFELHRTDSRVSKRTLGDPCSGAGDRVLEYNLSDDGSELVPVLRDEDVWKPLVDRVVAKVRDKQKFHASYRGLISCIEQRDAKKVKKYLEERYPALRVGLAVSSETDAAQTLEDFKHQPMDILVTVRMAFIGYDCPQITVVGILTNYRHSGHLSQLVGRGLRVWKEGPPPREQSCVIVAPDDPKMEEFLRYLREEEQQGLAIIERREPGEPDGPGGTVQEEISYIDKAYATNTRASDNERNMEASTLTMIEGLKVAVDSGEDATKLLRLLDLAGLAVQEQVVPDPRSAPPAPPPQVPKTERQQVAEINAKVKDEITSYLHLRGVSVKAPGYEQAVTNATGRVNSVAGYTSAEADTVDKADRRLRAAKALSRYLG</sequence>
<dbReference type="InterPro" id="IPR014001">
    <property type="entry name" value="Helicase_ATP-bd"/>
</dbReference>
<gene>
    <name evidence="2" type="ORF">SRIM_000025</name>
    <name evidence="3" type="ORF">SRIM_040510</name>
</gene>
<dbReference type="InterPro" id="IPR003615">
    <property type="entry name" value="HNH_nuc"/>
</dbReference>
<keyword evidence="2" id="KW-0347">Helicase</keyword>
<dbReference type="InterPro" id="IPR002711">
    <property type="entry name" value="HNH"/>
</dbReference>
<dbReference type="SMART" id="SM00487">
    <property type="entry name" value="DEXDc"/>
    <property type="match status" value="1"/>
</dbReference>
<organism evidence="2 4">
    <name type="scientific">Streptomyces rimosus subsp. rimosus (strain ATCC 10970 / DSM 40260 / JCM 4667 / NRRL 2234)</name>
    <dbReference type="NCBI Taxonomy" id="1265868"/>
    <lineage>
        <taxon>Bacteria</taxon>
        <taxon>Bacillati</taxon>
        <taxon>Actinomycetota</taxon>
        <taxon>Actinomycetes</taxon>
        <taxon>Kitasatosporales</taxon>
        <taxon>Streptomycetaceae</taxon>
        <taxon>Streptomyces</taxon>
    </lineage>
</organism>
<dbReference type="GO" id="GO:0008270">
    <property type="term" value="F:zinc ion binding"/>
    <property type="evidence" value="ECO:0007669"/>
    <property type="project" value="InterPro"/>
</dbReference>
<evidence type="ECO:0000259" key="1">
    <source>
        <dbReference type="PROSITE" id="PS51194"/>
    </source>
</evidence>
<dbReference type="PANTHER" id="PTHR47396">
    <property type="entry name" value="TYPE I RESTRICTION ENZYME ECOKI R PROTEIN"/>
    <property type="match status" value="1"/>
</dbReference>
<keyword evidence="2" id="KW-0547">Nucleotide-binding</keyword>
<keyword evidence="2" id="KW-0378">Hydrolase</keyword>
<name>A0A8A1UWU7_STRR1</name>
<dbReference type="GO" id="GO:0003677">
    <property type="term" value="F:DNA binding"/>
    <property type="evidence" value="ECO:0007669"/>
    <property type="project" value="InterPro"/>
</dbReference>
<dbReference type="InterPro" id="IPR050742">
    <property type="entry name" value="Helicase_Restrict-Modif_Enz"/>
</dbReference>
<dbReference type="InterPro" id="IPR001650">
    <property type="entry name" value="Helicase_C-like"/>
</dbReference>
<reference evidence="2" key="1">
    <citation type="submission" date="2012-12" db="EMBL/GenBank/DDBJ databases">
        <authorList>
            <person name="Pethick F.E."/>
            <person name="MacFadyen A.C."/>
            <person name="Tang Z."/>
            <person name="Sangal V."/>
            <person name="Tze-Tze L."/>
            <person name="Chu J."/>
            <person name="Guo M."/>
            <person name="Kirby R."/>
            <person name="Hoskisson P.A."/>
            <person name="Herron P.R."/>
            <person name="Hunter I.S."/>
        </authorList>
    </citation>
    <scope>NUCLEOTIDE SEQUENCE</scope>
    <source>
        <strain evidence="2">ATCC 10970</strain>
    </source>
</reference>
<dbReference type="InterPro" id="IPR027417">
    <property type="entry name" value="P-loop_NTPase"/>
</dbReference>
<dbReference type="PANTHER" id="PTHR47396:SF1">
    <property type="entry name" value="ATP-DEPENDENT HELICASE IRC3-RELATED"/>
    <property type="match status" value="1"/>
</dbReference>
<reference evidence="2" key="2">
    <citation type="submission" date="2020-01" db="EMBL/GenBank/DDBJ databases">
        <authorList>
            <person name="Algora L."/>
            <person name="Schniete J.K."/>
            <person name="MacFadyen A."/>
            <person name="Hoskisson P.A."/>
            <person name="Hunter I.S."/>
            <person name="Herron P.R."/>
        </authorList>
    </citation>
    <scope>NUCLEOTIDE SEQUENCE</scope>
    <source>
        <strain evidence="2">ATCC 10970</strain>
    </source>
</reference>
<dbReference type="Gene3D" id="3.40.50.300">
    <property type="entry name" value="P-loop containing nucleotide triphosphate hydrolases"/>
    <property type="match status" value="2"/>
</dbReference>
<dbReference type="GO" id="GO:0004519">
    <property type="term" value="F:endonuclease activity"/>
    <property type="evidence" value="ECO:0007669"/>
    <property type="project" value="InterPro"/>
</dbReference>
<dbReference type="GO" id="GO:0005829">
    <property type="term" value="C:cytosol"/>
    <property type="evidence" value="ECO:0007669"/>
    <property type="project" value="TreeGrafter"/>
</dbReference>
<dbReference type="AlphaFoldDB" id="A0A8A1UWU7"/>
<evidence type="ECO:0000313" key="2">
    <source>
        <dbReference type="EMBL" id="QST85566.1"/>
    </source>
</evidence>
<feature type="domain" description="Helicase C-terminal" evidence="1">
    <location>
        <begin position="357"/>
        <end position="516"/>
    </location>
</feature>
<dbReference type="InterPro" id="IPR006935">
    <property type="entry name" value="Helicase/UvrB_N"/>
</dbReference>
<dbReference type="SUPFAM" id="SSF52540">
    <property type="entry name" value="P-loop containing nucleoside triphosphate hydrolases"/>
    <property type="match status" value="1"/>
</dbReference>
<dbReference type="Proteomes" id="UP000011074">
    <property type="component" value="Chromosome"/>
</dbReference>
<dbReference type="GO" id="GO:0016787">
    <property type="term" value="F:hydrolase activity"/>
    <property type="evidence" value="ECO:0007669"/>
    <property type="project" value="InterPro"/>
</dbReference>
<dbReference type="Pfam" id="PF04851">
    <property type="entry name" value="ResIII"/>
    <property type="match status" value="1"/>
</dbReference>
<proteinExistence type="predicted"/>
<dbReference type="CDD" id="cd00085">
    <property type="entry name" value="HNHc"/>
    <property type="match status" value="1"/>
</dbReference>